<evidence type="ECO:0000313" key="2">
    <source>
        <dbReference type="Proteomes" id="UP000006174"/>
    </source>
</evidence>
<dbReference type="HOGENOM" id="CLU_2442512_0_0_1"/>
<dbReference type="Proteomes" id="UP000006174">
    <property type="component" value="Unassembled WGS sequence"/>
</dbReference>
<dbReference type="AlphaFoldDB" id="I2G3L4"/>
<evidence type="ECO:0000313" key="1">
    <source>
        <dbReference type="EMBL" id="CCF53757.1"/>
    </source>
</evidence>
<protein>
    <submittedName>
        <fullName evidence="1">Uncharacterized protein</fullName>
    </submittedName>
</protein>
<accession>I2G3L4</accession>
<comment type="caution">
    <text evidence="1">The sequence shown here is derived from an EMBL/GenBank/DDBJ whole genome shotgun (WGS) entry which is preliminary data.</text>
</comment>
<organism evidence="1 2">
    <name type="scientific">Ustilago hordei</name>
    <name type="common">Barley covered smut fungus</name>
    <dbReference type="NCBI Taxonomy" id="120017"/>
    <lineage>
        <taxon>Eukaryota</taxon>
        <taxon>Fungi</taxon>
        <taxon>Dikarya</taxon>
        <taxon>Basidiomycota</taxon>
        <taxon>Ustilaginomycotina</taxon>
        <taxon>Ustilaginomycetes</taxon>
        <taxon>Ustilaginales</taxon>
        <taxon>Ustilaginaceae</taxon>
        <taxon>Ustilago</taxon>
    </lineage>
</organism>
<dbReference type="EMBL" id="CAGI01000185">
    <property type="protein sequence ID" value="CCF53757.1"/>
    <property type="molecule type" value="Genomic_DNA"/>
</dbReference>
<sequence length="90" mass="10127">MALLPGFEDRYRQSPRSACHLKKALYGPKQSGPEWFAKNEKSCLRRKEFAPSGSHAFTRAHMAARQEFVHPKSPATATSGQLREVKALWG</sequence>
<keyword evidence="2" id="KW-1185">Reference proteome</keyword>
<gene>
    <name evidence="1" type="ORF">UHOR_16172</name>
</gene>
<reference evidence="1 2" key="1">
    <citation type="journal article" date="2012" name="Plant Cell">
        <title>Genome comparison of barley and maize smut fungi reveals targeted loss of RNA silencing components and species-specific presence of transposable elements.</title>
        <authorList>
            <person name="Laurie J.D."/>
            <person name="Ali S."/>
            <person name="Linning R."/>
            <person name="Mannhaupt G."/>
            <person name="Wong P."/>
            <person name="Gueldener U."/>
            <person name="Muensterkoetter M."/>
            <person name="Moore R."/>
            <person name="Kahmann R."/>
            <person name="Bakkeren G."/>
            <person name="Schirawski J."/>
        </authorList>
    </citation>
    <scope>NUCLEOTIDE SEQUENCE [LARGE SCALE GENOMIC DNA]</scope>
    <source>
        <strain evidence="2">Uh4875-4</strain>
    </source>
</reference>
<name>I2G3L4_USTHO</name>
<proteinExistence type="predicted"/>